<feature type="binding site" evidence="3">
    <location>
        <begin position="85"/>
        <end position="88"/>
    </location>
    <ligand>
        <name>substrate</name>
    </ligand>
</feature>
<keyword evidence="5" id="KW-1185">Reference proteome</keyword>
<name>A0A1G9R440_9BACI</name>
<dbReference type="Gene3D" id="3.40.50.1360">
    <property type="match status" value="1"/>
</dbReference>
<dbReference type="PANTHER" id="PTHR43748:SF3">
    <property type="entry name" value="RIBOSE-5-PHOSPHATE ISOMERASE 3, CHLOROPLASTIC-RELATED"/>
    <property type="match status" value="1"/>
</dbReference>
<dbReference type="CDD" id="cd01398">
    <property type="entry name" value="RPI_A"/>
    <property type="match status" value="1"/>
</dbReference>
<dbReference type="RefSeq" id="WP_281242170.1">
    <property type="nucleotide sequence ID" value="NZ_FNHF01000002.1"/>
</dbReference>
<proteinExistence type="inferred from homology"/>
<keyword evidence="2 3" id="KW-0413">Isomerase</keyword>
<feature type="binding site" evidence="3">
    <location>
        <begin position="30"/>
        <end position="33"/>
    </location>
    <ligand>
        <name>substrate</name>
    </ligand>
</feature>
<dbReference type="EMBL" id="FNHF01000002">
    <property type="protein sequence ID" value="SDM17607.1"/>
    <property type="molecule type" value="Genomic_DNA"/>
</dbReference>
<dbReference type="GO" id="GO:0009052">
    <property type="term" value="P:pentose-phosphate shunt, non-oxidative branch"/>
    <property type="evidence" value="ECO:0007669"/>
    <property type="project" value="UniProtKB-UniRule"/>
</dbReference>
<feature type="binding site" evidence="3">
    <location>
        <position position="125"/>
    </location>
    <ligand>
        <name>substrate</name>
    </ligand>
</feature>
<gene>
    <name evidence="3" type="primary">rpiA</name>
    <name evidence="4" type="ORF">SAMN05216244_1791</name>
</gene>
<feature type="binding site" evidence="3">
    <location>
        <begin position="98"/>
        <end position="101"/>
    </location>
    <ligand>
        <name>substrate</name>
    </ligand>
</feature>
<feature type="active site" description="Proton acceptor" evidence="3">
    <location>
        <position position="107"/>
    </location>
</feature>
<dbReference type="FunFam" id="3.40.50.1360:FF:000001">
    <property type="entry name" value="Ribose-5-phosphate isomerase A"/>
    <property type="match status" value="1"/>
</dbReference>
<dbReference type="Pfam" id="PF06026">
    <property type="entry name" value="Rib_5-P_isom_A"/>
    <property type="match status" value="1"/>
</dbReference>
<reference evidence="5" key="1">
    <citation type="submission" date="2016-10" db="EMBL/GenBank/DDBJ databases">
        <authorList>
            <person name="Varghese N."/>
            <person name="Submissions S."/>
        </authorList>
    </citation>
    <scope>NUCLEOTIDE SEQUENCE [LARGE SCALE GENOMIC DNA]</scope>
    <source>
        <strain evidence="5">CGMCC 1.6199</strain>
    </source>
</reference>
<dbReference type="InterPro" id="IPR050262">
    <property type="entry name" value="Ribose-5P_isomerase"/>
</dbReference>
<dbReference type="HAMAP" id="MF_00170">
    <property type="entry name" value="Rib_5P_isom_A"/>
    <property type="match status" value="1"/>
</dbReference>
<dbReference type="STRING" id="482461.SAMN05216244_1791"/>
<evidence type="ECO:0000256" key="1">
    <source>
        <dbReference type="ARBA" id="ARBA00001713"/>
    </source>
</evidence>
<organism evidence="4 5">
    <name type="scientific">Sediminibacillus halophilus</name>
    <dbReference type="NCBI Taxonomy" id="482461"/>
    <lineage>
        <taxon>Bacteria</taxon>
        <taxon>Bacillati</taxon>
        <taxon>Bacillota</taxon>
        <taxon>Bacilli</taxon>
        <taxon>Bacillales</taxon>
        <taxon>Bacillaceae</taxon>
        <taxon>Sediminibacillus</taxon>
    </lineage>
</organism>
<dbReference type="NCBIfam" id="TIGR00021">
    <property type="entry name" value="rpiA"/>
    <property type="match status" value="1"/>
</dbReference>
<dbReference type="SUPFAM" id="SSF100950">
    <property type="entry name" value="NagB/RpiA/CoA transferase-like"/>
    <property type="match status" value="1"/>
</dbReference>
<evidence type="ECO:0000313" key="4">
    <source>
        <dbReference type="EMBL" id="SDM17607.1"/>
    </source>
</evidence>
<dbReference type="Gene3D" id="3.30.70.260">
    <property type="match status" value="1"/>
</dbReference>
<dbReference type="Proteomes" id="UP000182347">
    <property type="component" value="Unassembled WGS sequence"/>
</dbReference>
<comment type="catalytic activity">
    <reaction evidence="1 3">
        <text>aldehydo-D-ribose 5-phosphate = D-ribulose 5-phosphate</text>
        <dbReference type="Rhea" id="RHEA:14657"/>
        <dbReference type="ChEBI" id="CHEBI:58121"/>
        <dbReference type="ChEBI" id="CHEBI:58273"/>
        <dbReference type="EC" id="5.3.1.6"/>
    </reaction>
</comment>
<sequence>MIYDVEEKKKKAGEKAVEYIEDGMTIGLGSGSTVYWMIKRLGERIKQGLEVKGVPSSLRTEAWAREFGVPLVYFSEVNRLDLAIDGADEVDPDFQLIKGGGGSLLREKLVADAAKKLIIIVDESKQVQKLGSFPLPVEIVRFGWENTVRKLSTFGCNPTLRTTEDGEAFVTNNDNYIVDCFFDAITEPEALHRELKLLLGVVETGLFLNRTNKVIVGRKRGVDILER</sequence>
<accession>A0A1G9R440</accession>
<dbReference type="NCBIfam" id="NF001924">
    <property type="entry name" value="PRK00702.1"/>
    <property type="match status" value="1"/>
</dbReference>
<dbReference type="SUPFAM" id="SSF75445">
    <property type="entry name" value="D-ribose-5-phosphate isomerase (RpiA), lid domain"/>
    <property type="match status" value="1"/>
</dbReference>
<comment type="subunit">
    <text evidence="3">Homodimer.</text>
</comment>
<dbReference type="GO" id="GO:0004751">
    <property type="term" value="F:ribose-5-phosphate isomerase activity"/>
    <property type="evidence" value="ECO:0007669"/>
    <property type="project" value="UniProtKB-UniRule"/>
</dbReference>
<comment type="pathway">
    <text evidence="3">Carbohydrate degradation; pentose phosphate pathway; D-ribose 5-phosphate from D-ribulose 5-phosphate (non-oxidative stage): step 1/1.</text>
</comment>
<evidence type="ECO:0000256" key="3">
    <source>
        <dbReference type="HAMAP-Rule" id="MF_00170"/>
    </source>
</evidence>
<evidence type="ECO:0000313" key="5">
    <source>
        <dbReference type="Proteomes" id="UP000182347"/>
    </source>
</evidence>
<dbReference type="InterPro" id="IPR004788">
    <property type="entry name" value="Ribose5P_isomerase_type_A"/>
</dbReference>
<dbReference type="UniPathway" id="UPA00115">
    <property type="reaction ID" value="UER00412"/>
</dbReference>
<protein>
    <recommendedName>
        <fullName evidence="3">Ribose-5-phosphate isomerase A</fullName>
        <ecNumber evidence="3">5.3.1.6</ecNumber>
    </recommendedName>
    <alternativeName>
        <fullName evidence="3">Phosphoriboisomerase A</fullName>
        <shortName evidence="3">PRI</shortName>
    </alternativeName>
</protein>
<dbReference type="PANTHER" id="PTHR43748">
    <property type="entry name" value="RIBOSE-5-PHOSPHATE ISOMERASE 3, CHLOROPLASTIC-RELATED"/>
    <property type="match status" value="1"/>
</dbReference>
<dbReference type="AlphaFoldDB" id="A0A1G9R440"/>
<comment type="function">
    <text evidence="3">Catalyzes the reversible conversion of ribose-5-phosphate to ribulose 5-phosphate.</text>
</comment>
<dbReference type="InterPro" id="IPR020672">
    <property type="entry name" value="Ribose5P_isomerase_typA_subgr"/>
</dbReference>
<dbReference type="InterPro" id="IPR037171">
    <property type="entry name" value="NagB/RpiA_transferase-like"/>
</dbReference>
<evidence type="ECO:0000256" key="2">
    <source>
        <dbReference type="ARBA" id="ARBA00023235"/>
    </source>
</evidence>
<dbReference type="EC" id="5.3.1.6" evidence="3"/>
<comment type="similarity">
    <text evidence="3">Belongs to the ribose 5-phosphate isomerase family.</text>
</comment>